<sequence length="52" mass="6037">MIKFIKKKDPAKPLVKIPLFRGFLKNPVRAGLTLMVSWQNFVAWLCPSECYL</sequence>
<keyword evidence="2" id="KW-1185">Reference proteome</keyword>
<dbReference type="KEGG" id="nso:NIASO_02345"/>
<proteinExistence type="predicted"/>
<reference evidence="1 2" key="1">
    <citation type="submission" date="2013-12" db="EMBL/GenBank/DDBJ databases">
        <authorList>
            <consortium name="DOE Joint Genome Institute"/>
            <person name="Eisen J."/>
            <person name="Huntemann M."/>
            <person name="Han J."/>
            <person name="Chen A."/>
            <person name="Kyrpides N."/>
            <person name="Mavromatis K."/>
            <person name="Markowitz V."/>
            <person name="Palaniappan K."/>
            <person name="Ivanova N."/>
            <person name="Schaumberg A."/>
            <person name="Pati A."/>
            <person name="Liolios K."/>
            <person name="Nordberg H.P."/>
            <person name="Cantor M.N."/>
            <person name="Hua S.X."/>
            <person name="Woyke T."/>
        </authorList>
    </citation>
    <scope>NUCLEOTIDE SEQUENCE [LARGE SCALE GENOMIC DNA]</scope>
    <source>
        <strain evidence="2">DSM 19437</strain>
    </source>
</reference>
<dbReference type="HOGENOM" id="CLU_3082289_0_0_10"/>
<dbReference type="AlphaFoldDB" id="W0F6Q1"/>
<evidence type="ECO:0000313" key="1">
    <source>
        <dbReference type="EMBL" id="AHF17134.1"/>
    </source>
</evidence>
<dbReference type="EMBL" id="CP007035">
    <property type="protein sequence ID" value="AHF17134.1"/>
    <property type="molecule type" value="Genomic_DNA"/>
</dbReference>
<accession>W0F6Q1</accession>
<protein>
    <submittedName>
        <fullName evidence="1">Uncharacterized protein</fullName>
    </submittedName>
</protein>
<organism evidence="1 2">
    <name type="scientific">Niabella soli DSM 19437</name>
    <dbReference type="NCBI Taxonomy" id="929713"/>
    <lineage>
        <taxon>Bacteria</taxon>
        <taxon>Pseudomonadati</taxon>
        <taxon>Bacteroidota</taxon>
        <taxon>Chitinophagia</taxon>
        <taxon>Chitinophagales</taxon>
        <taxon>Chitinophagaceae</taxon>
        <taxon>Niabella</taxon>
    </lineage>
</organism>
<dbReference type="Proteomes" id="UP000003586">
    <property type="component" value="Chromosome"/>
</dbReference>
<dbReference type="STRING" id="929713.NIASO_02345"/>
<gene>
    <name evidence="1" type="ORF">NIASO_02345</name>
</gene>
<evidence type="ECO:0000313" key="2">
    <source>
        <dbReference type="Proteomes" id="UP000003586"/>
    </source>
</evidence>
<name>W0F6Q1_9BACT</name>